<dbReference type="PANTHER" id="PTHR23407">
    <property type="entry name" value="ATPASE INHIBITOR/5-FORMYLTETRAHYDROFOLATE CYCLO-LIGASE"/>
    <property type="match status" value="1"/>
</dbReference>
<dbReference type="NCBIfam" id="TIGR02727">
    <property type="entry name" value="MTHFS_bact"/>
    <property type="match status" value="1"/>
</dbReference>
<dbReference type="FunFam" id="3.40.50.10420:FF:000007">
    <property type="entry name" value="5-formyltetrahydrofolate cyclo-ligase"/>
    <property type="match status" value="1"/>
</dbReference>
<evidence type="ECO:0000313" key="14">
    <source>
        <dbReference type="EMBL" id="JAS25766.1"/>
    </source>
</evidence>
<evidence type="ECO:0000256" key="5">
    <source>
        <dbReference type="ARBA" id="ARBA00038966"/>
    </source>
</evidence>
<organism evidence="15">
    <name type="scientific">Clastoptera arizonana</name>
    <name type="common">Arizona spittle bug</name>
    <dbReference type="NCBI Taxonomy" id="38151"/>
    <lineage>
        <taxon>Eukaryota</taxon>
        <taxon>Metazoa</taxon>
        <taxon>Ecdysozoa</taxon>
        <taxon>Arthropoda</taxon>
        <taxon>Hexapoda</taxon>
        <taxon>Insecta</taxon>
        <taxon>Pterygota</taxon>
        <taxon>Neoptera</taxon>
        <taxon>Paraneoptera</taxon>
        <taxon>Hemiptera</taxon>
        <taxon>Auchenorrhyncha</taxon>
        <taxon>Cercopoidea</taxon>
        <taxon>Clastopteridae</taxon>
        <taxon>Clastoptera</taxon>
    </lineage>
</organism>
<comment type="catalytic activity">
    <reaction evidence="4 7">
        <text>(6S)-5-formyl-5,6,7,8-tetrahydrofolate + ATP = (6R)-5,10-methenyltetrahydrofolate + ADP + phosphate</text>
        <dbReference type="Rhea" id="RHEA:10488"/>
        <dbReference type="ChEBI" id="CHEBI:30616"/>
        <dbReference type="ChEBI" id="CHEBI:43474"/>
        <dbReference type="ChEBI" id="CHEBI:57455"/>
        <dbReference type="ChEBI" id="CHEBI:57457"/>
        <dbReference type="ChEBI" id="CHEBI:456216"/>
        <dbReference type="EC" id="6.3.3.2"/>
    </reaction>
</comment>
<evidence type="ECO:0000256" key="7">
    <source>
        <dbReference type="RuleBase" id="RU361279"/>
    </source>
</evidence>
<dbReference type="InterPro" id="IPR024185">
    <property type="entry name" value="FTHF_cligase-like_sf"/>
</dbReference>
<dbReference type="EMBL" id="GEDC01027988">
    <property type="protein sequence ID" value="JAS09310.1"/>
    <property type="molecule type" value="Transcribed_RNA"/>
</dbReference>
<dbReference type="Pfam" id="PF01812">
    <property type="entry name" value="5-FTHF_cyc-lig"/>
    <property type="match status" value="1"/>
</dbReference>
<evidence type="ECO:0000256" key="6">
    <source>
        <dbReference type="PIRSR" id="PIRSR006806-1"/>
    </source>
</evidence>
<keyword evidence="7" id="KW-0479">Metal-binding</keyword>
<evidence type="ECO:0000313" key="9">
    <source>
        <dbReference type="EMBL" id="JAS05617.1"/>
    </source>
</evidence>
<evidence type="ECO:0000313" key="10">
    <source>
        <dbReference type="EMBL" id="JAS07970.1"/>
    </source>
</evidence>
<dbReference type="EMBL" id="GEDC01011532">
    <property type="protein sequence ID" value="JAS25766.1"/>
    <property type="molecule type" value="Transcribed_RNA"/>
</dbReference>
<keyword evidence="7" id="KW-0460">Magnesium</keyword>
<evidence type="ECO:0000313" key="13">
    <source>
        <dbReference type="EMBL" id="JAS19770.1"/>
    </source>
</evidence>
<feature type="chain" id="PRO_5008581429" description="5-formyltetrahydrofolate cyclo-ligase" evidence="8">
    <location>
        <begin position="21"/>
        <end position="216"/>
    </location>
</feature>
<dbReference type="EMBL" id="GEDC01027181">
    <property type="protein sequence ID" value="JAS10117.1"/>
    <property type="molecule type" value="Transcribed_RNA"/>
</dbReference>
<feature type="binding site" evidence="6">
    <location>
        <begin position="163"/>
        <end position="171"/>
    </location>
    <ligand>
        <name>ATP</name>
        <dbReference type="ChEBI" id="CHEBI:30616"/>
    </ligand>
</feature>
<proteinExistence type="inferred from homology"/>
<feature type="binding site" evidence="6">
    <location>
        <position position="81"/>
    </location>
    <ligand>
        <name>substrate</name>
    </ligand>
</feature>
<keyword evidence="2 6" id="KW-0547">Nucleotide-binding</keyword>
<evidence type="ECO:0000256" key="8">
    <source>
        <dbReference type="SAM" id="SignalP"/>
    </source>
</evidence>
<gene>
    <name evidence="15" type="ORF">g.27047</name>
    <name evidence="12" type="ORF">g.27048</name>
    <name evidence="10" type="ORF">g.27049</name>
    <name evidence="13" type="ORF">g.27050</name>
    <name evidence="9" type="ORF">g.27054</name>
    <name evidence="16" type="ORF">g.27055</name>
    <name evidence="14" type="ORF">g.27058</name>
    <name evidence="11" type="ORF">g.27059</name>
</gene>
<dbReference type="GO" id="GO:0005739">
    <property type="term" value="C:mitochondrion"/>
    <property type="evidence" value="ECO:0007669"/>
    <property type="project" value="TreeGrafter"/>
</dbReference>
<evidence type="ECO:0000256" key="2">
    <source>
        <dbReference type="ARBA" id="ARBA00022741"/>
    </source>
</evidence>
<sequence length="216" mass="24507">MKKLITIFLFVFSSRSYTMASNSSALTSLKSALRLEMKKKLAALSNEEKQRQSDIVVTKLFSHPTYKQSTRVSVFLNMTDEIQTTKIVEDILKSGKKCFIPRYDKDEMVMVRLNSLQDYDSLPLTKWKIKQPLKSDKREDSLETGGLDLVIVPGLAFTKSGGRMGRGKGYYDKYLEKCKSKNNQLKTIAVAFKEQVLKDIPVGPNDFKIDDVLSAD</sequence>
<feature type="binding site" evidence="6">
    <location>
        <position position="76"/>
    </location>
    <ligand>
        <name>substrate</name>
    </ligand>
</feature>
<evidence type="ECO:0000256" key="4">
    <source>
        <dbReference type="ARBA" id="ARBA00036539"/>
    </source>
</evidence>
<keyword evidence="3 6" id="KW-0067">ATP-binding</keyword>
<dbReference type="InterPro" id="IPR002698">
    <property type="entry name" value="FTHF_cligase"/>
</dbReference>
<evidence type="ECO:0000313" key="16">
    <source>
        <dbReference type="EMBL" id="JAS29686.1"/>
    </source>
</evidence>
<feature type="binding site" evidence="6">
    <location>
        <begin position="30"/>
        <end position="34"/>
    </location>
    <ligand>
        <name>ATP</name>
        <dbReference type="ChEBI" id="CHEBI:30616"/>
    </ligand>
</feature>
<reference evidence="15" key="1">
    <citation type="submission" date="2015-12" db="EMBL/GenBank/DDBJ databases">
        <title>De novo transcriptome assembly of four potential Pierce s Disease insect vectors from Arizona vineyards.</title>
        <authorList>
            <person name="Tassone E.E."/>
        </authorList>
    </citation>
    <scope>NUCLEOTIDE SEQUENCE</scope>
</reference>
<dbReference type="SUPFAM" id="SSF100950">
    <property type="entry name" value="NagB/RpiA/CoA transferase-like"/>
    <property type="match status" value="1"/>
</dbReference>
<accession>A0A1B6DQ05</accession>
<dbReference type="GO" id="GO:0009396">
    <property type="term" value="P:folic acid-containing compound biosynthetic process"/>
    <property type="evidence" value="ECO:0007669"/>
    <property type="project" value="TreeGrafter"/>
</dbReference>
<dbReference type="GO" id="GO:0035999">
    <property type="term" value="P:tetrahydrofolate interconversion"/>
    <property type="evidence" value="ECO:0007669"/>
    <property type="project" value="TreeGrafter"/>
</dbReference>
<dbReference type="InterPro" id="IPR037171">
    <property type="entry name" value="NagB/RpiA_transferase-like"/>
</dbReference>
<evidence type="ECO:0000313" key="15">
    <source>
        <dbReference type="EMBL" id="JAS27750.1"/>
    </source>
</evidence>
<dbReference type="AlphaFoldDB" id="A0A1B6DQ05"/>
<evidence type="ECO:0000313" key="11">
    <source>
        <dbReference type="EMBL" id="JAS09310.1"/>
    </source>
</evidence>
<feature type="signal peptide" evidence="8">
    <location>
        <begin position="1"/>
        <end position="20"/>
    </location>
</feature>
<dbReference type="EC" id="6.3.3.2" evidence="5 7"/>
<name>A0A1B6DQ05_9HEMI</name>
<evidence type="ECO:0000313" key="12">
    <source>
        <dbReference type="EMBL" id="JAS10117.1"/>
    </source>
</evidence>
<dbReference type="EMBL" id="GEDC01007612">
    <property type="protein sequence ID" value="JAS29686.1"/>
    <property type="molecule type" value="Transcribed_RNA"/>
</dbReference>
<dbReference type="GO" id="GO:0046872">
    <property type="term" value="F:metal ion binding"/>
    <property type="evidence" value="ECO:0007669"/>
    <property type="project" value="UniProtKB-KW"/>
</dbReference>
<keyword evidence="8" id="KW-0732">Signal</keyword>
<dbReference type="EMBL" id="GEDC01017528">
    <property type="protein sequence ID" value="JAS19770.1"/>
    <property type="molecule type" value="Transcribed_RNA"/>
</dbReference>
<evidence type="ECO:0000256" key="1">
    <source>
        <dbReference type="ARBA" id="ARBA00010638"/>
    </source>
</evidence>
<dbReference type="GO" id="GO:0005524">
    <property type="term" value="F:ATP binding"/>
    <property type="evidence" value="ECO:0007669"/>
    <property type="project" value="UniProtKB-KW"/>
</dbReference>
<evidence type="ECO:0000256" key="3">
    <source>
        <dbReference type="ARBA" id="ARBA00022840"/>
    </source>
</evidence>
<dbReference type="Gene3D" id="3.40.50.10420">
    <property type="entry name" value="NagB/RpiA/CoA transferase-like"/>
    <property type="match status" value="1"/>
</dbReference>
<dbReference type="EMBL" id="GEDC01029328">
    <property type="protein sequence ID" value="JAS07970.1"/>
    <property type="molecule type" value="Transcribed_RNA"/>
</dbReference>
<dbReference type="PIRSF" id="PIRSF006806">
    <property type="entry name" value="FTHF_cligase"/>
    <property type="match status" value="1"/>
</dbReference>
<protein>
    <recommendedName>
        <fullName evidence="5 7">5-formyltetrahydrofolate cyclo-ligase</fullName>
        <ecNumber evidence="5 7">6.3.3.2</ecNumber>
    </recommendedName>
</protein>
<dbReference type="GO" id="GO:0030272">
    <property type="term" value="F:5-formyltetrahydrofolate cyclo-ligase activity"/>
    <property type="evidence" value="ECO:0007669"/>
    <property type="project" value="UniProtKB-EC"/>
</dbReference>
<dbReference type="EMBL" id="GEDC01031681">
    <property type="protein sequence ID" value="JAS05617.1"/>
    <property type="molecule type" value="Transcribed_RNA"/>
</dbReference>
<dbReference type="PANTHER" id="PTHR23407:SF1">
    <property type="entry name" value="5-FORMYLTETRAHYDROFOLATE CYCLO-LIGASE"/>
    <property type="match status" value="1"/>
</dbReference>
<comment type="similarity">
    <text evidence="1 7">Belongs to the 5-formyltetrahydrofolate cyclo-ligase family.</text>
</comment>
<dbReference type="EMBL" id="GEDC01009548">
    <property type="protein sequence ID" value="JAS27750.1"/>
    <property type="molecule type" value="Transcribed_RNA"/>
</dbReference>
<comment type="cofactor">
    <cofactor evidence="7">
        <name>Mg(2+)</name>
        <dbReference type="ChEBI" id="CHEBI:18420"/>
    </cofactor>
</comment>